<protein>
    <submittedName>
        <fullName evidence="2">Uncharacterized protein</fullName>
    </submittedName>
</protein>
<accession>A0AC34FN95</accession>
<evidence type="ECO:0000313" key="2">
    <source>
        <dbReference type="WBParaSite" id="ES5_v2.g18876.t1"/>
    </source>
</evidence>
<name>A0AC34FN95_9BILA</name>
<organism evidence="1 2">
    <name type="scientific">Panagrolaimus sp. ES5</name>
    <dbReference type="NCBI Taxonomy" id="591445"/>
    <lineage>
        <taxon>Eukaryota</taxon>
        <taxon>Metazoa</taxon>
        <taxon>Ecdysozoa</taxon>
        <taxon>Nematoda</taxon>
        <taxon>Chromadorea</taxon>
        <taxon>Rhabditida</taxon>
        <taxon>Tylenchina</taxon>
        <taxon>Panagrolaimomorpha</taxon>
        <taxon>Panagrolaimoidea</taxon>
        <taxon>Panagrolaimidae</taxon>
        <taxon>Panagrolaimus</taxon>
    </lineage>
</organism>
<dbReference type="WBParaSite" id="ES5_v2.g18876.t1">
    <property type="protein sequence ID" value="ES5_v2.g18876.t1"/>
    <property type="gene ID" value="ES5_v2.g18876"/>
</dbReference>
<evidence type="ECO:0000313" key="1">
    <source>
        <dbReference type="Proteomes" id="UP000887579"/>
    </source>
</evidence>
<sequence>MHVSNDDAALVLVPHGENPDTSLNKVVIPHIEKGGPLPPLPCVVAHSGTHEHGQTFLKNNFHYKCNNGTAEVIACVSEDMSVIQINRTFLRNGIRHKCLISGETVTYEQRSTCFENGIHYDIGDSFRNGSFKIICKENGPVIEGCYIQNRESDIVLLGESLIIGKQKHSCEVMPYGKIRYTINALGCRKGEEIYSEGQIWTDKHIRYQCVESGVTRVLGCIDEGGLFIELGRDLLLQGIVHRCYKVNNTTFYHRFQCEERSLHDCLINAPTPRRVRNVHNLAIAPVEIYFVSKYISSEDVRHYLTWLIFMLPITTVTSATGMFFPRSSFFFNILGVCYLMIALTIIIRLMENLFGSRRAIEKLEPEKFSQLYVLVNITQTIFTVQKAISDLLLKYQILAIGEILTAEARSLFIASFVYCIQAFILSVITLFILNPNKNALFDRFGNRIPRFRSNNDMQLLDLVSR</sequence>
<proteinExistence type="predicted"/>
<dbReference type="Proteomes" id="UP000887579">
    <property type="component" value="Unplaced"/>
</dbReference>
<reference evidence="2" key="1">
    <citation type="submission" date="2022-11" db="UniProtKB">
        <authorList>
            <consortium name="WormBaseParasite"/>
        </authorList>
    </citation>
    <scope>IDENTIFICATION</scope>
</reference>